<dbReference type="CDD" id="cd15482">
    <property type="entry name" value="Sialidase_non-viral"/>
    <property type="match status" value="1"/>
</dbReference>
<accession>A0A7T2U4Q0</accession>
<proteinExistence type="predicted"/>
<organism evidence="1 2">
    <name type="scientific">Burkholderia humptydooensis</name>
    <dbReference type="NCBI Taxonomy" id="430531"/>
    <lineage>
        <taxon>Bacteria</taxon>
        <taxon>Pseudomonadati</taxon>
        <taxon>Pseudomonadota</taxon>
        <taxon>Betaproteobacteria</taxon>
        <taxon>Burkholderiales</taxon>
        <taxon>Burkholderiaceae</taxon>
        <taxon>Burkholderia</taxon>
        <taxon>pseudomallei group</taxon>
    </lineage>
</organism>
<reference evidence="1 2" key="1">
    <citation type="submission" date="2020-12" db="EMBL/GenBank/DDBJ databases">
        <title>FDA dAtabase for Regulatory Grade micrObial Sequences (FDA-ARGOS): Supporting development and validation of Infectious Disease Dx tests.</title>
        <authorList>
            <person name="Nelson B."/>
            <person name="Plummer A."/>
            <person name="Tallon L."/>
            <person name="Sadzewicz L."/>
            <person name="Zhao X."/>
            <person name="Boylan J."/>
            <person name="Ott S."/>
            <person name="Bowen H."/>
            <person name="Vavikolanu K."/>
            <person name="Mehta A."/>
            <person name="Aluvathingal J."/>
            <person name="Nadendla S."/>
            <person name="Myers T."/>
            <person name="Yan Y."/>
            <person name="Sichtig H."/>
        </authorList>
    </citation>
    <scope>NUCLEOTIDE SEQUENCE [LARGE SCALE GENOMIC DNA]</scope>
    <source>
        <strain evidence="1 2">FDAARGOS_899</strain>
    </source>
</reference>
<dbReference type="KEGG" id="bhg:I6G56_16590"/>
<dbReference type="Gene3D" id="2.120.10.10">
    <property type="match status" value="1"/>
</dbReference>
<dbReference type="AlphaFoldDB" id="A0A7U4P2A5"/>
<protein>
    <submittedName>
        <fullName evidence="1">Exo-alpha-sialidase</fullName>
    </submittedName>
</protein>
<dbReference type="EMBL" id="CP065686">
    <property type="protein sequence ID" value="QPS45630.1"/>
    <property type="molecule type" value="Genomic_DNA"/>
</dbReference>
<dbReference type="Proteomes" id="UP000594943">
    <property type="component" value="Chromosome 1"/>
</dbReference>
<evidence type="ECO:0000313" key="1">
    <source>
        <dbReference type="EMBL" id="QPS45630.1"/>
    </source>
</evidence>
<gene>
    <name evidence="1" type="ORF">I6G56_16590</name>
</gene>
<dbReference type="InterPro" id="IPR036278">
    <property type="entry name" value="Sialidase_sf"/>
</dbReference>
<sequence>MTTRWRLACLFCACVVASSAAQVPPAAPPGNIVAHSAAATRVFLGSPSLAILPDGTYVASHDMFGPAALPDEVRVFASHDKGQTWEKLSVVTGQYWSSLFVVDGALYLMGTDRSMGTPVIRRSTDGGATWTTPNDALTGRFDVSGRYITAPVPVLVERGRVWRAFEVIEGGDLRSLVMSAPVDGDLLDTRNWRATKPLPSDHAWLDNNFLTWEEGSVVATDAREPAVVLRVNTKHGPEKVALVHMLADGRSLSFDPAHDFIDFPGGGKKFTIRFDARSGRYWSLANAVPNADGSANLERVRNTLALTSSPDLRHWSVERTLLQSADSQRHGFQYADWQFDGDDIIAVVRMAFDDGEGGAHSQHDSNYVTFVRVRDFRHARQSARNSARSQHEH</sequence>
<dbReference type="SUPFAM" id="SSF50939">
    <property type="entry name" value="Sialidases"/>
    <property type="match status" value="1"/>
</dbReference>
<name>A0A7U4P2A5_9BURK</name>
<dbReference type="RefSeq" id="WP_043282309.1">
    <property type="nucleotide sequence ID" value="NZ_CP013380.1"/>
</dbReference>
<accession>A0A7U4P2A5</accession>
<evidence type="ECO:0000313" key="2">
    <source>
        <dbReference type="Proteomes" id="UP000594943"/>
    </source>
</evidence>